<feature type="chain" id="PRO_5046034361" description="LysM domain-containing protein" evidence="1">
    <location>
        <begin position="23"/>
        <end position="472"/>
    </location>
</feature>
<dbReference type="EMBL" id="JAKIKS010000066">
    <property type="protein sequence ID" value="MCL1125921.1"/>
    <property type="molecule type" value="Genomic_DNA"/>
</dbReference>
<gene>
    <name evidence="2" type="ORF">L2764_15940</name>
</gene>
<evidence type="ECO:0000313" key="3">
    <source>
        <dbReference type="Proteomes" id="UP001203423"/>
    </source>
</evidence>
<feature type="signal peptide" evidence="1">
    <location>
        <begin position="1"/>
        <end position="22"/>
    </location>
</feature>
<dbReference type="Proteomes" id="UP001203423">
    <property type="component" value="Unassembled WGS sequence"/>
</dbReference>
<evidence type="ECO:0008006" key="4">
    <source>
        <dbReference type="Google" id="ProtNLM"/>
    </source>
</evidence>
<protein>
    <recommendedName>
        <fullName evidence="4">LysM domain-containing protein</fullName>
    </recommendedName>
</protein>
<proteinExistence type="predicted"/>
<organism evidence="2 3">
    <name type="scientific">Shewanella surugensis</name>
    <dbReference type="NCBI Taxonomy" id="212020"/>
    <lineage>
        <taxon>Bacteria</taxon>
        <taxon>Pseudomonadati</taxon>
        <taxon>Pseudomonadota</taxon>
        <taxon>Gammaproteobacteria</taxon>
        <taxon>Alteromonadales</taxon>
        <taxon>Shewanellaceae</taxon>
        <taxon>Shewanella</taxon>
    </lineage>
</organism>
<keyword evidence="3" id="KW-1185">Reference proteome</keyword>
<evidence type="ECO:0000313" key="2">
    <source>
        <dbReference type="EMBL" id="MCL1125921.1"/>
    </source>
</evidence>
<name>A0ABT0LDZ5_9GAMM</name>
<comment type="caution">
    <text evidence="2">The sequence shown here is derived from an EMBL/GenBank/DDBJ whole genome shotgun (WGS) entry which is preliminary data.</text>
</comment>
<evidence type="ECO:0000256" key="1">
    <source>
        <dbReference type="SAM" id="SignalP"/>
    </source>
</evidence>
<accession>A0ABT0LDZ5</accession>
<dbReference type="RefSeq" id="WP_248941255.1">
    <property type="nucleotide sequence ID" value="NZ_JAKIKS010000066.1"/>
</dbReference>
<keyword evidence="1" id="KW-0732">Signal</keyword>
<sequence length="472" mass="51272">MVNIIKKVIITSSLAMSSYALADVSHVSINQTLFVLGEAADFRINVVAGDIDDLRFFIQDGENKERLSVNELNTFMIHVAGDIPVLSSEAELVVHEYHDGDWQNRQRFSIFQKPNKSKTPKKRIALDNKTAQESSLKVELDDNAGHFSIDSVESQNVGMDTAEANNAIHSNLDKAFGGGMTAASASGVSGAEELNATELLSHTDAIDSQTISTRGMMSNGEGMITELAEQPSISQLDSLDSVNNIDINKSVLQPSGLQNENLTELAVEATDIKETNVSEIQLMESNPTQPQPLTKEGVPEELATSSELVLLEPIQETANVDGMNNIDVDAHPEETLASVSSENGNMTQEMKETIGSNRVAIEETDEINQSFNSVDTQNSDLTATESTTAQQQICPILVAQDETLWKIDLRYHAQWEVGLFGGALALFDANPRAFNKGSIHGLKAGARLMCPSIAILAKYQDESLAEKTFLAM</sequence>
<reference evidence="2 3" key="1">
    <citation type="submission" date="2022-01" db="EMBL/GenBank/DDBJ databases">
        <title>Whole genome-based taxonomy of the Shewanellaceae.</title>
        <authorList>
            <person name="Martin-Rodriguez A.J."/>
        </authorList>
    </citation>
    <scope>NUCLEOTIDE SEQUENCE [LARGE SCALE GENOMIC DNA]</scope>
    <source>
        <strain evidence="2 3">DSM 17177</strain>
    </source>
</reference>